<dbReference type="RefSeq" id="WP_169282805.1">
    <property type="nucleotide sequence ID" value="NZ_CP051680.1"/>
</dbReference>
<protein>
    <submittedName>
        <fullName evidence="3">Uncharacterized protein</fullName>
    </submittedName>
</protein>
<reference evidence="3 4" key="1">
    <citation type="submission" date="2020-04" db="EMBL/GenBank/DDBJ databases">
        <title>Genome sequencing of novel species.</title>
        <authorList>
            <person name="Heo J."/>
            <person name="Kim S.-J."/>
            <person name="Kim J.-S."/>
            <person name="Hong S.-B."/>
            <person name="Kwon S.-W."/>
        </authorList>
    </citation>
    <scope>NUCLEOTIDE SEQUENCE [LARGE SCALE GENOMIC DNA]</scope>
    <source>
        <strain evidence="3 4">MFER-1</strain>
    </source>
</reference>
<dbReference type="Proteomes" id="UP000502248">
    <property type="component" value="Chromosome"/>
</dbReference>
<dbReference type="InterPro" id="IPR054216">
    <property type="entry name" value="DUF6930"/>
</dbReference>
<organism evidence="3 4">
    <name type="scientific">Cohnella herbarum</name>
    <dbReference type="NCBI Taxonomy" id="2728023"/>
    <lineage>
        <taxon>Bacteria</taxon>
        <taxon>Bacillati</taxon>
        <taxon>Bacillota</taxon>
        <taxon>Bacilli</taxon>
        <taxon>Bacillales</taxon>
        <taxon>Paenibacillaceae</taxon>
        <taxon>Cohnella</taxon>
    </lineage>
</organism>
<gene>
    <name evidence="3" type="ORF">HH215_27545</name>
</gene>
<sequence length="347" mass="40377">MTASPTPEEWRRLLETVVRYKKLGCWQWMENEDYFAVTNPDTGEVGYCVVLGAGGMNFGFNVYIGSDANLFLQEITDSMGVLNDDQQELSLNTNAISLTFEDRSELDKEDLRILREQGLKFRGSQQWPLFRSYEPGRSPWSLNSQQVGFLTIALEQGIHVAERFREDRELYFEHDEADNGFGEKRLHRVPQKTDHGIEWRDEWLPWRTKGQLIEPYVYPDEVKLQSLKKLKKSKETWEADFDYAVIAIGDTREERPYYPRLCLWVNKGNSMIMDVKLGQEADCRELFVQQLIRLLEKVNYKPAKIEVGSNKAFLALQDSAERLAIPIRVNPHLEALLEAKYAIEDRL</sequence>
<name>A0A7Z2ZNK8_9BACL</name>
<evidence type="ECO:0000313" key="4">
    <source>
        <dbReference type="Proteomes" id="UP000502248"/>
    </source>
</evidence>
<dbReference type="KEGG" id="cheb:HH215_27545"/>
<dbReference type="InterPro" id="IPR055733">
    <property type="entry name" value="DUF7309"/>
</dbReference>
<dbReference type="Pfam" id="PF23988">
    <property type="entry name" value="DUF7309"/>
    <property type="match status" value="1"/>
</dbReference>
<accession>A0A7Z2ZNK8</accession>
<dbReference type="EMBL" id="CP051680">
    <property type="protein sequence ID" value="QJD86556.1"/>
    <property type="molecule type" value="Genomic_DNA"/>
</dbReference>
<keyword evidence="4" id="KW-1185">Reference proteome</keyword>
<feature type="domain" description="DUF7309" evidence="2">
    <location>
        <begin position="10"/>
        <end position="177"/>
    </location>
</feature>
<evidence type="ECO:0000259" key="1">
    <source>
        <dbReference type="Pfam" id="PF22007"/>
    </source>
</evidence>
<feature type="domain" description="DUF6930" evidence="1">
    <location>
        <begin position="224"/>
        <end position="343"/>
    </location>
</feature>
<evidence type="ECO:0000313" key="3">
    <source>
        <dbReference type="EMBL" id="QJD86556.1"/>
    </source>
</evidence>
<dbReference type="AlphaFoldDB" id="A0A7Z2ZNK8"/>
<evidence type="ECO:0000259" key="2">
    <source>
        <dbReference type="Pfam" id="PF23988"/>
    </source>
</evidence>
<dbReference type="Pfam" id="PF22007">
    <property type="entry name" value="DUF6930"/>
    <property type="match status" value="1"/>
</dbReference>
<proteinExistence type="predicted"/>